<dbReference type="InParanoid" id="B9RRK8"/>
<dbReference type="AlphaFoldDB" id="B9RRK8"/>
<evidence type="ECO:0000313" key="2">
    <source>
        <dbReference type="Proteomes" id="UP000008311"/>
    </source>
</evidence>
<keyword evidence="2" id="KW-1185">Reference proteome</keyword>
<gene>
    <name evidence="1" type="ORF">RCOM_1645110</name>
</gene>
<evidence type="ECO:0000313" key="1">
    <source>
        <dbReference type="EMBL" id="EEF45994.1"/>
    </source>
</evidence>
<name>B9RRK8_RICCO</name>
<accession>B9RRK8</accession>
<proteinExistence type="predicted"/>
<reference evidence="2" key="1">
    <citation type="journal article" date="2010" name="Nat. Biotechnol.">
        <title>Draft genome sequence of the oilseed species Ricinus communis.</title>
        <authorList>
            <person name="Chan A.P."/>
            <person name="Crabtree J."/>
            <person name="Zhao Q."/>
            <person name="Lorenzi H."/>
            <person name="Orvis J."/>
            <person name="Puiu D."/>
            <person name="Melake-Berhan A."/>
            <person name="Jones K.M."/>
            <person name="Redman J."/>
            <person name="Chen G."/>
            <person name="Cahoon E.B."/>
            <person name="Gedil M."/>
            <person name="Stanke M."/>
            <person name="Haas B.J."/>
            <person name="Wortman J.R."/>
            <person name="Fraser-Liggett C.M."/>
            <person name="Ravel J."/>
            <person name="Rabinowicz P.D."/>
        </authorList>
    </citation>
    <scope>NUCLEOTIDE SEQUENCE [LARGE SCALE GENOMIC DNA]</scope>
    <source>
        <strain evidence="2">cv. Hale</strain>
    </source>
</reference>
<dbReference type="Proteomes" id="UP000008311">
    <property type="component" value="Unassembled WGS sequence"/>
</dbReference>
<dbReference type="EMBL" id="EQ973805">
    <property type="protein sequence ID" value="EEF45994.1"/>
    <property type="molecule type" value="Genomic_DNA"/>
</dbReference>
<organism evidence="1 2">
    <name type="scientific">Ricinus communis</name>
    <name type="common">Castor bean</name>
    <dbReference type="NCBI Taxonomy" id="3988"/>
    <lineage>
        <taxon>Eukaryota</taxon>
        <taxon>Viridiplantae</taxon>
        <taxon>Streptophyta</taxon>
        <taxon>Embryophyta</taxon>
        <taxon>Tracheophyta</taxon>
        <taxon>Spermatophyta</taxon>
        <taxon>Magnoliopsida</taxon>
        <taxon>eudicotyledons</taxon>
        <taxon>Gunneridae</taxon>
        <taxon>Pentapetalae</taxon>
        <taxon>rosids</taxon>
        <taxon>fabids</taxon>
        <taxon>Malpighiales</taxon>
        <taxon>Euphorbiaceae</taxon>
        <taxon>Acalyphoideae</taxon>
        <taxon>Acalypheae</taxon>
        <taxon>Ricinus</taxon>
    </lineage>
</organism>
<protein>
    <submittedName>
        <fullName evidence="1">Uncharacterized protein</fullName>
    </submittedName>
</protein>
<sequence length="78" mass="8613">MVNEGFDITAIQAMMFVMLKEAFSQQKQVTMDEVKSMLPANPKPDKTFLSFSTTAIIVDLINNTSSTPSMQNTAIPEP</sequence>